<dbReference type="Proteomes" id="UP001194696">
    <property type="component" value="Unassembled WGS sequence"/>
</dbReference>
<dbReference type="InterPro" id="IPR039869">
    <property type="entry name" value="UBTD1/2"/>
</dbReference>
<proteinExistence type="predicted"/>
<evidence type="ECO:0000259" key="2">
    <source>
        <dbReference type="Pfam" id="PF16455"/>
    </source>
</evidence>
<dbReference type="InterPro" id="IPR038169">
    <property type="entry name" value="DC-UbP/UBTD2_N_sf"/>
</dbReference>
<name>A0ABQ7JZQ0_9FUNG</name>
<feature type="region of interest" description="Disordered" evidence="1">
    <location>
        <begin position="104"/>
        <end position="123"/>
    </location>
</feature>
<evidence type="ECO:0000313" key="3">
    <source>
        <dbReference type="EMBL" id="KAG0288298.1"/>
    </source>
</evidence>
<dbReference type="Gene3D" id="1.20.225.20">
    <property type="entry name" value="Ub domain-containing protein, DC-UbP/UBTD2, N-terminal domain"/>
    <property type="match status" value="1"/>
</dbReference>
<dbReference type="PANTHER" id="PTHR13609">
    <property type="entry name" value="UBIQUITIN DOMAIN CONTAINING 1 PROTEIN-RELATED"/>
    <property type="match status" value="1"/>
</dbReference>
<protein>
    <submittedName>
        <fullName evidence="3">Ubiquitin domain-containing protein 2</fullName>
    </submittedName>
</protein>
<reference evidence="3 4" key="1">
    <citation type="journal article" date="2020" name="Fungal Divers.">
        <title>Resolving the Mortierellaceae phylogeny through synthesis of multi-gene phylogenetics and phylogenomics.</title>
        <authorList>
            <person name="Vandepol N."/>
            <person name="Liber J."/>
            <person name="Desiro A."/>
            <person name="Na H."/>
            <person name="Kennedy M."/>
            <person name="Barry K."/>
            <person name="Grigoriev I.V."/>
            <person name="Miller A.N."/>
            <person name="O'Donnell K."/>
            <person name="Stajich J.E."/>
            <person name="Bonito G."/>
        </authorList>
    </citation>
    <scope>NUCLEOTIDE SEQUENCE [LARGE SCALE GENOMIC DNA]</scope>
    <source>
        <strain evidence="3 4">AD045</strain>
    </source>
</reference>
<organism evidence="3 4">
    <name type="scientific">Linnemannia gamsii</name>
    <dbReference type="NCBI Taxonomy" id="64522"/>
    <lineage>
        <taxon>Eukaryota</taxon>
        <taxon>Fungi</taxon>
        <taxon>Fungi incertae sedis</taxon>
        <taxon>Mucoromycota</taxon>
        <taxon>Mortierellomycotina</taxon>
        <taxon>Mortierellomycetes</taxon>
        <taxon>Mortierellales</taxon>
        <taxon>Mortierellaceae</taxon>
        <taxon>Linnemannia</taxon>
    </lineage>
</organism>
<feature type="domain" description="DC-UbP/UBTD2 N-terminal" evidence="2">
    <location>
        <begin position="26"/>
        <end position="93"/>
    </location>
</feature>
<evidence type="ECO:0000313" key="4">
    <source>
        <dbReference type="Proteomes" id="UP001194696"/>
    </source>
</evidence>
<sequence length="284" mass="30728">MGCCSSTPIDDDSEPGYGGRRILALKSHRWNAPAPPPTRTQLEREREEFWDTAPIYDGRTEVWEALKAACCDAENDVDQLQAVLDAARVTVPSYIAPELTAAASGNIDGNEGSGSTSRSSRRNQRQDLMAQLACYDHLGNLYVVPLKMLSDPGNLVEDVMSGSSGGGEGSSSGSEVARHDNQRKENTAVLSLGGQQEETIIRIRLSNTQKEVTLSVFTQGGAQTITIGQIKARLVEEGAVRSEKRFVRVLFLGRVLEDKERLASVAHFQVGGEGTVLQVLVSDP</sequence>
<gene>
    <name evidence="3" type="primary">UBTD2</name>
    <name evidence="3" type="ORF">BGZ96_007918</name>
</gene>
<dbReference type="InterPro" id="IPR032752">
    <property type="entry name" value="DC-UbP/UBTD2_N"/>
</dbReference>
<dbReference type="EMBL" id="JAAAIM010000420">
    <property type="protein sequence ID" value="KAG0288298.1"/>
    <property type="molecule type" value="Genomic_DNA"/>
</dbReference>
<comment type="caution">
    <text evidence="3">The sequence shown here is derived from an EMBL/GenBank/DDBJ whole genome shotgun (WGS) entry which is preliminary data.</text>
</comment>
<dbReference type="Pfam" id="PF16455">
    <property type="entry name" value="UBD"/>
    <property type="match status" value="1"/>
</dbReference>
<accession>A0ABQ7JZQ0</accession>
<keyword evidence="4" id="KW-1185">Reference proteome</keyword>
<feature type="region of interest" description="Disordered" evidence="1">
    <location>
        <begin position="157"/>
        <end position="184"/>
    </location>
</feature>
<evidence type="ECO:0000256" key="1">
    <source>
        <dbReference type="SAM" id="MobiDB-lite"/>
    </source>
</evidence>